<dbReference type="GeneID" id="18914372"/>
<sequence length="384" mass="42663">VGHVCDSTGVFSWDVLPPRISYRRSYIGDRRDVLEAVKLLPSLRNLTIGSYNSFGPEFPSVNDILQALAPLQALETLRLVCSNRESNPQEIPTQVSLPRLRSLVLTGALRWCIALLAHLTIPTTTSVRVIEVSFNHSAAEDLLPVLPKIIGTENDNYPPILSIAMHGKIDVFPNMIVSGWKHLESVLDHCPLPDFSLALSRRDVAFDRMLEHLPLGNARSLFVHDSAINSASAWSARFRRHFNNVEELRIGGRCDLCVVRKMLRGEDTLPRLRTLQLDDVERLHCPRPVLTRGCKHADCFHFLEHILQKRSASGRRILRLVLKTKTPLAPLHLAAFSAVVGEVVQRQVPVADGAVLVLPPSDDDLGEGNELYSSDSTGLDSGEE</sequence>
<protein>
    <recommendedName>
        <fullName evidence="4">F-box domain-containing protein</fullName>
    </recommendedName>
</protein>
<evidence type="ECO:0000313" key="2">
    <source>
        <dbReference type="EMBL" id="EKM61713.1"/>
    </source>
</evidence>
<dbReference type="AlphaFoldDB" id="K5WCL7"/>
<feature type="non-terminal residue" evidence="2">
    <location>
        <position position="1"/>
    </location>
</feature>
<dbReference type="OrthoDB" id="3365698at2759"/>
<reference evidence="2 3" key="1">
    <citation type="journal article" date="2012" name="BMC Genomics">
        <title>Comparative genomics of the white-rot fungi, Phanerochaete carnosa and P. chrysosporium, to elucidate the genetic basis of the distinct wood types they colonize.</title>
        <authorList>
            <person name="Suzuki H."/>
            <person name="MacDonald J."/>
            <person name="Syed K."/>
            <person name="Salamov A."/>
            <person name="Hori C."/>
            <person name="Aerts A."/>
            <person name="Henrissat B."/>
            <person name="Wiebenga A."/>
            <person name="vanKuyk P.A."/>
            <person name="Barry K."/>
            <person name="Lindquist E."/>
            <person name="LaButti K."/>
            <person name="Lapidus A."/>
            <person name="Lucas S."/>
            <person name="Coutinho P."/>
            <person name="Gong Y."/>
            <person name="Samejima M."/>
            <person name="Mahadevan R."/>
            <person name="Abou-Zaid M."/>
            <person name="de Vries R.P."/>
            <person name="Igarashi K."/>
            <person name="Yadav J.S."/>
            <person name="Grigoriev I.V."/>
            <person name="Master E.R."/>
        </authorList>
    </citation>
    <scope>NUCLEOTIDE SEQUENCE [LARGE SCALE GENOMIC DNA]</scope>
    <source>
        <strain evidence="2 3">HHB-10118-sp</strain>
    </source>
</reference>
<dbReference type="Gene3D" id="3.80.10.10">
    <property type="entry name" value="Ribonuclease Inhibitor"/>
    <property type="match status" value="1"/>
</dbReference>
<keyword evidence="3" id="KW-1185">Reference proteome</keyword>
<dbReference type="KEGG" id="pco:PHACADRAFT_248485"/>
<evidence type="ECO:0000256" key="1">
    <source>
        <dbReference type="SAM" id="MobiDB-lite"/>
    </source>
</evidence>
<feature type="compositionally biased region" description="Polar residues" evidence="1">
    <location>
        <begin position="371"/>
        <end position="384"/>
    </location>
</feature>
<dbReference type="RefSeq" id="XP_007391116.1">
    <property type="nucleotide sequence ID" value="XM_007391054.1"/>
</dbReference>
<name>K5WCL7_PHACS</name>
<dbReference type="EMBL" id="JH930468">
    <property type="protein sequence ID" value="EKM61713.1"/>
    <property type="molecule type" value="Genomic_DNA"/>
</dbReference>
<organism evidence="2 3">
    <name type="scientific">Phanerochaete carnosa (strain HHB-10118-sp)</name>
    <name type="common">White-rot fungus</name>
    <name type="synonym">Peniophora carnosa</name>
    <dbReference type="NCBI Taxonomy" id="650164"/>
    <lineage>
        <taxon>Eukaryota</taxon>
        <taxon>Fungi</taxon>
        <taxon>Dikarya</taxon>
        <taxon>Basidiomycota</taxon>
        <taxon>Agaricomycotina</taxon>
        <taxon>Agaricomycetes</taxon>
        <taxon>Polyporales</taxon>
        <taxon>Phanerochaetaceae</taxon>
        <taxon>Phanerochaete</taxon>
    </lineage>
</organism>
<accession>K5WCL7</accession>
<dbReference type="SUPFAM" id="SSF52047">
    <property type="entry name" value="RNI-like"/>
    <property type="match status" value="1"/>
</dbReference>
<dbReference type="Proteomes" id="UP000008370">
    <property type="component" value="Unassembled WGS sequence"/>
</dbReference>
<dbReference type="InterPro" id="IPR032675">
    <property type="entry name" value="LRR_dom_sf"/>
</dbReference>
<dbReference type="InParanoid" id="K5WCL7"/>
<feature type="region of interest" description="Disordered" evidence="1">
    <location>
        <begin position="359"/>
        <end position="384"/>
    </location>
</feature>
<evidence type="ECO:0008006" key="4">
    <source>
        <dbReference type="Google" id="ProtNLM"/>
    </source>
</evidence>
<gene>
    <name evidence="2" type="ORF">PHACADRAFT_248485</name>
</gene>
<evidence type="ECO:0000313" key="3">
    <source>
        <dbReference type="Proteomes" id="UP000008370"/>
    </source>
</evidence>
<dbReference type="HOGENOM" id="CLU_683535_0_0_1"/>
<proteinExistence type="predicted"/>